<protein>
    <submittedName>
        <fullName evidence="1">Uncharacterized protein</fullName>
    </submittedName>
</protein>
<evidence type="ECO:0000313" key="1">
    <source>
        <dbReference type="EMBL" id="TNC47054.1"/>
    </source>
</evidence>
<sequence>MSEHTHLLLLQMREKEFYRTLEQRRRRNLTPPTPWRARLAASLRHTADRLDHDSAEVREHLVTTR</sequence>
<organism evidence="1 3">
    <name type="scientific">Mumia zhuanghuii</name>
    <dbReference type="NCBI Taxonomy" id="2585211"/>
    <lineage>
        <taxon>Bacteria</taxon>
        <taxon>Bacillati</taxon>
        <taxon>Actinomycetota</taxon>
        <taxon>Actinomycetes</taxon>
        <taxon>Propionibacteriales</taxon>
        <taxon>Nocardioidaceae</taxon>
        <taxon>Mumia</taxon>
    </lineage>
</organism>
<dbReference type="Proteomes" id="UP000306740">
    <property type="component" value="Unassembled WGS sequence"/>
</dbReference>
<proteinExistence type="predicted"/>
<evidence type="ECO:0000313" key="3">
    <source>
        <dbReference type="Proteomes" id="UP000306740"/>
    </source>
</evidence>
<dbReference type="AlphaFoldDB" id="A0A5C4MR17"/>
<name>A0A5C4MR17_9ACTN</name>
<accession>A0A5C4MR17</accession>
<reference evidence="1 3" key="1">
    <citation type="submission" date="2019-05" db="EMBL/GenBank/DDBJ databases">
        <title>Mumia sp. nov., isolated from the intestinal contents of plateau pika (Ochotona curzoniae) in the Qinghai-Tibet plateau of China.</title>
        <authorList>
            <person name="Tian Z."/>
        </authorList>
    </citation>
    <scope>NUCLEOTIDE SEQUENCE [LARGE SCALE GENOMIC DNA]</scope>
    <source>
        <strain evidence="3">527</strain>
        <strain evidence="1">Z527</strain>
    </source>
</reference>
<comment type="caution">
    <text evidence="1">The sequence shown here is derived from an EMBL/GenBank/DDBJ whole genome shotgun (WGS) entry which is preliminary data.</text>
</comment>
<gene>
    <name evidence="2" type="ORF">FHE65_03755</name>
    <name evidence="1" type="ORF">FHE65_10550</name>
</gene>
<dbReference type="EMBL" id="VDFR01000048">
    <property type="protein sequence ID" value="TNC47054.1"/>
    <property type="molecule type" value="Genomic_DNA"/>
</dbReference>
<dbReference type="EMBL" id="VDFR01000016">
    <property type="protein sequence ID" value="TNC50390.1"/>
    <property type="molecule type" value="Genomic_DNA"/>
</dbReference>
<dbReference type="RefSeq" id="WP_139087003.1">
    <property type="nucleotide sequence ID" value="NZ_VDFR01000016.1"/>
</dbReference>
<evidence type="ECO:0000313" key="2">
    <source>
        <dbReference type="EMBL" id="TNC50390.1"/>
    </source>
</evidence>